<proteinExistence type="predicted"/>
<dbReference type="EMBL" id="JACJTB010000002">
    <property type="protein sequence ID" value="MBD2593285.1"/>
    <property type="molecule type" value="Genomic_DNA"/>
</dbReference>
<dbReference type="InterPro" id="IPR036397">
    <property type="entry name" value="RNaseH_sf"/>
</dbReference>
<dbReference type="Gene3D" id="3.30.420.10">
    <property type="entry name" value="Ribonuclease H-like superfamily/Ribonuclease H"/>
    <property type="match status" value="1"/>
</dbReference>
<dbReference type="Proteomes" id="UP000603457">
    <property type="component" value="Unassembled WGS sequence"/>
</dbReference>
<keyword evidence="3" id="KW-1185">Reference proteome</keyword>
<evidence type="ECO:0000313" key="2">
    <source>
        <dbReference type="EMBL" id="MBD2593285.1"/>
    </source>
</evidence>
<organism evidence="2 3">
    <name type="scientific">Nostoc spongiaeforme FACHB-130</name>
    <dbReference type="NCBI Taxonomy" id="1357510"/>
    <lineage>
        <taxon>Bacteria</taxon>
        <taxon>Bacillati</taxon>
        <taxon>Cyanobacteriota</taxon>
        <taxon>Cyanophyceae</taxon>
        <taxon>Nostocales</taxon>
        <taxon>Nostocaceae</taxon>
        <taxon>Nostoc</taxon>
    </lineage>
</organism>
<accession>A0ABR8FQQ8</accession>
<gene>
    <name evidence="2" type="ORF">H6G74_02950</name>
</gene>
<comment type="caution">
    <text evidence="2">The sequence shown here is derived from an EMBL/GenBank/DDBJ whole genome shotgun (WGS) entry which is preliminary data.</text>
</comment>
<name>A0ABR8FQQ8_9NOSO</name>
<feature type="domain" description="Tc1-like transposase DDE" evidence="1">
    <location>
        <begin position="60"/>
        <end position="201"/>
    </location>
</feature>
<evidence type="ECO:0000259" key="1">
    <source>
        <dbReference type="Pfam" id="PF13358"/>
    </source>
</evidence>
<sequence>MGAGLWSQGGEGTSAPISQKKGYTWKRMRSSPPPVKQEYAFAKRLDWEMLKLWSSLGILRLIYLDESGSCCQSPTEYSYARSGVQKRIGQRKRRGRRINIWAVLEQKVRFDYALMLGTLKTSTHLQLMEWQAQKALQHLQQTGQITVMMLDNASVHKSHLVRSRIDDWQQQGLYLFFLPPYSPQLNRIEDEWLHLKRDELSGPVFDDEYDECLCNYGWC</sequence>
<reference evidence="2 3" key="1">
    <citation type="journal article" date="2020" name="ISME J.">
        <title>Comparative genomics reveals insights into cyanobacterial evolution and habitat adaptation.</title>
        <authorList>
            <person name="Chen M.Y."/>
            <person name="Teng W.K."/>
            <person name="Zhao L."/>
            <person name="Hu C.X."/>
            <person name="Zhou Y.K."/>
            <person name="Han B.P."/>
            <person name="Song L.R."/>
            <person name="Shu W.S."/>
        </authorList>
    </citation>
    <scope>NUCLEOTIDE SEQUENCE [LARGE SCALE GENOMIC DNA]</scope>
    <source>
        <strain evidence="2 3">FACHB-130</strain>
    </source>
</reference>
<evidence type="ECO:0000313" key="3">
    <source>
        <dbReference type="Proteomes" id="UP000603457"/>
    </source>
</evidence>
<protein>
    <submittedName>
        <fullName evidence="2">Transposase</fullName>
    </submittedName>
</protein>
<dbReference type="Pfam" id="PF13358">
    <property type="entry name" value="DDE_3"/>
    <property type="match status" value="1"/>
</dbReference>
<dbReference type="InterPro" id="IPR038717">
    <property type="entry name" value="Tc1-like_DDE_dom"/>
</dbReference>